<dbReference type="Pfam" id="PF01255">
    <property type="entry name" value="Prenyltransf"/>
    <property type="match status" value="1"/>
</dbReference>
<dbReference type="EMBL" id="PEUA01000021">
    <property type="protein sequence ID" value="PIV43222.1"/>
    <property type="molecule type" value="Genomic_DNA"/>
</dbReference>
<feature type="binding site" evidence="3">
    <location>
        <position position="34"/>
    </location>
    <ligand>
        <name>substrate</name>
    </ligand>
</feature>
<dbReference type="InterPro" id="IPR001441">
    <property type="entry name" value="UPP_synth-like"/>
</dbReference>
<evidence type="ECO:0000313" key="5">
    <source>
        <dbReference type="Proteomes" id="UP000230304"/>
    </source>
</evidence>
<feature type="binding site" evidence="3">
    <location>
        <begin position="62"/>
        <end position="64"/>
    </location>
    <ligand>
        <name>substrate</name>
    </ligand>
</feature>
<keyword evidence="3" id="KW-0479">Metal-binding</keyword>
<dbReference type="EC" id="2.5.1.-" evidence="3"/>
<comment type="function">
    <text evidence="3">Catalyzes the condensation of isopentenyl diphosphate (IPP) with allylic pyrophosphates generating different type of terpenoids.</text>
</comment>
<comment type="caution">
    <text evidence="4">The sequence shown here is derived from an EMBL/GenBank/DDBJ whole genome shotgun (WGS) entry which is preliminary data.</text>
</comment>
<protein>
    <recommendedName>
        <fullName evidence="3">Isoprenyl transferase</fullName>
        <ecNumber evidence="3">2.5.1.-</ecNumber>
    </recommendedName>
</protein>
<gene>
    <name evidence="4" type="primary">uppS</name>
    <name evidence="4" type="ORF">COS26_00975</name>
</gene>
<dbReference type="GO" id="GO:0016094">
    <property type="term" value="P:polyprenol biosynthetic process"/>
    <property type="evidence" value="ECO:0007669"/>
    <property type="project" value="TreeGrafter"/>
</dbReference>
<proteinExistence type="inferred from homology"/>
<dbReference type="AlphaFoldDB" id="A0A2M7D8D9"/>
<keyword evidence="3" id="KW-0460">Magnesium</keyword>
<dbReference type="Gene3D" id="3.40.1180.10">
    <property type="entry name" value="Decaprenyl diphosphate synthase-like"/>
    <property type="match status" value="1"/>
</dbReference>
<sequence length="240" mass="28286">MASEIKNIPNHVAVIPDGNRRWAKKRGLRPWIGHEVGMKSFEKVLEKSLELKIPYLTFWGGSWDNLTKRPKIEIKFLFKVYADQFKRIANDKRIHQNKVRIDVLGRWREILPEETQKAIEKVREATKDYNKYFLTFLLAYNGTDEMMACVRKIADLSRGKTIKVTEKLIKENLWTKDLPPVDLIIRTGCEDDPHISAGFMMWDAAYSQLYFTRTFLPVFGPKEFEEIIKDYSERERRKGV</sequence>
<dbReference type="SUPFAM" id="SSF64005">
    <property type="entry name" value="Undecaprenyl diphosphate synthase"/>
    <property type="match status" value="1"/>
</dbReference>
<accession>A0A2M7D8D9</accession>
<dbReference type="PANTHER" id="PTHR10291:SF43">
    <property type="entry name" value="DEHYDRODOLICHYL DIPHOSPHATE SYNTHASE COMPLEX SUBUNIT DHDDS"/>
    <property type="match status" value="1"/>
</dbReference>
<feature type="active site" evidence="3">
    <location>
        <position position="17"/>
    </location>
</feature>
<evidence type="ECO:0000256" key="1">
    <source>
        <dbReference type="ARBA" id="ARBA00022679"/>
    </source>
</evidence>
<evidence type="ECO:0000256" key="3">
    <source>
        <dbReference type="HAMAP-Rule" id="MF_01139"/>
    </source>
</evidence>
<dbReference type="InterPro" id="IPR036424">
    <property type="entry name" value="UPP_synth-like_sf"/>
</dbReference>
<dbReference type="GO" id="GO:0000287">
    <property type="term" value="F:magnesium ion binding"/>
    <property type="evidence" value="ECO:0007669"/>
    <property type="project" value="UniProtKB-UniRule"/>
</dbReference>
<evidence type="ECO:0000313" key="4">
    <source>
        <dbReference type="EMBL" id="PIV43222.1"/>
    </source>
</evidence>
<name>A0A2M7D8D9_9BACT</name>
<dbReference type="HAMAP" id="MF_01139">
    <property type="entry name" value="ISPT"/>
    <property type="match status" value="1"/>
</dbReference>
<dbReference type="CDD" id="cd00475">
    <property type="entry name" value="Cis_IPPS"/>
    <property type="match status" value="1"/>
</dbReference>
<feature type="binding site" evidence="3">
    <location>
        <begin position="18"/>
        <end position="21"/>
    </location>
    <ligand>
        <name>substrate</name>
    </ligand>
</feature>
<evidence type="ECO:0000256" key="2">
    <source>
        <dbReference type="ARBA" id="ARBA00038453"/>
    </source>
</evidence>
<organism evidence="4 5">
    <name type="scientific">Candidatus Nealsonbacteria bacterium CG02_land_8_20_14_3_00_40_11</name>
    <dbReference type="NCBI Taxonomy" id="1974700"/>
    <lineage>
        <taxon>Bacteria</taxon>
        <taxon>Candidatus Nealsoniibacteriota</taxon>
    </lineage>
</organism>
<feature type="active site" description="Proton acceptor" evidence="3">
    <location>
        <position position="65"/>
    </location>
</feature>
<keyword evidence="1 3" id="KW-0808">Transferase</keyword>
<feature type="binding site" evidence="3">
    <location>
        <position position="17"/>
    </location>
    <ligand>
        <name>Mg(2+)</name>
        <dbReference type="ChEBI" id="CHEBI:18420"/>
    </ligand>
</feature>
<comment type="cofactor">
    <cofactor evidence="3">
        <name>Mg(2+)</name>
        <dbReference type="ChEBI" id="CHEBI:18420"/>
    </cofactor>
    <text evidence="3">Binds 2 magnesium ions per subunit.</text>
</comment>
<comment type="subunit">
    <text evidence="3">Homodimer.</text>
</comment>
<comment type="caution">
    <text evidence="3">Lacks conserved residue(s) required for the propagation of feature annotation.</text>
</comment>
<comment type="similarity">
    <text evidence="2">Belongs to the UPP synthase family. Z-FPP synthase subfamily.</text>
</comment>
<dbReference type="PANTHER" id="PTHR10291">
    <property type="entry name" value="DEHYDRODOLICHYL DIPHOSPHATE SYNTHASE FAMILY MEMBER"/>
    <property type="match status" value="1"/>
</dbReference>
<dbReference type="Proteomes" id="UP000230304">
    <property type="component" value="Unassembled WGS sequence"/>
</dbReference>
<dbReference type="NCBIfam" id="TIGR00055">
    <property type="entry name" value="uppS"/>
    <property type="match status" value="1"/>
</dbReference>
<feature type="binding site" evidence="3">
    <location>
        <position position="69"/>
    </location>
    <ligand>
        <name>substrate</name>
    </ligand>
</feature>
<feature type="binding site" evidence="3">
    <location>
        <position position="22"/>
    </location>
    <ligand>
        <name>substrate</name>
    </ligand>
</feature>
<reference evidence="5" key="1">
    <citation type="submission" date="2017-09" db="EMBL/GenBank/DDBJ databases">
        <title>Depth-based differentiation of microbial function through sediment-hosted aquifers and enrichment of novel symbionts in the deep terrestrial subsurface.</title>
        <authorList>
            <person name="Probst A.J."/>
            <person name="Ladd B."/>
            <person name="Jarett J.K."/>
            <person name="Geller-Mcgrath D.E."/>
            <person name="Sieber C.M.K."/>
            <person name="Emerson J.B."/>
            <person name="Anantharaman K."/>
            <person name="Thomas B.C."/>
            <person name="Malmstrom R."/>
            <person name="Stieglmeier M."/>
            <person name="Klingl A."/>
            <person name="Woyke T."/>
            <person name="Ryan C.M."/>
            <person name="Banfield J.F."/>
        </authorList>
    </citation>
    <scope>NUCLEOTIDE SEQUENCE [LARGE SCALE GENOMIC DNA]</scope>
</reference>
<feature type="binding site" evidence="3">
    <location>
        <position position="186"/>
    </location>
    <ligand>
        <name>substrate</name>
    </ligand>
</feature>
<dbReference type="GO" id="GO:0045547">
    <property type="term" value="F:ditrans,polycis-polyprenyl diphosphate synthase [(2E,6E)-farnesyl diphosphate specific] activity"/>
    <property type="evidence" value="ECO:0007669"/>
    <property type="project" value="TreeGrafter"/>
</dbReference>